<dbReference type="GO" id="GO:0003677">
    <property type="term" value="F:DNA binding"/>
    <property type="evidence" value="ECO:0007669"/>
    <property type="project" value="InterPro"/>
</dbReference>
<evidence type="ECO:0000256" key="2">
    <source>
        <dbReference type="ARBA" id="ARBA00022705"/>
    </source>
</evidence>
<gene>
    <name evidence="4" type="ORF">MNBD_GAMMA14-639</name>
</gene>
<dbReference type="SUPFAM" id="SSF47802">
    <property type="entry name" value="DNA polymerase beta, N-terminal domain-like"/>
    <property type="match status" value="1"/>
</dbReference>
<accession>A0A3B0ZAY9</accession>
<reference evidence="4" key="1">
    <citation type="submission" date="2018-06" db="EMBL/GenBank/DDBJ databases">
        <authorList>
            <person name="Zhirakovskaya E."/>
        </authorList>
    </citation>
    <scope>NUCLEOTIDE SEQUENCE</scope>
</reference>
<organism evidence="4">
    <name type="scientific">hydrothermal vent metagenome</name>
    <dbReference type="NCBI Taxonomy" id="652676"/>
    <lineage>
        <taxon>unclassified sequences</taxon>
        <taxon>metagenomes</taxon>
        <taxon>ecological metagenomes</taxon>
    </lineage>
</organism>
<dbReference type="InterPro" id="IPR003583">
    <property type="entry name" value="Hlx-hairpin-Hlx_DNA-bd_motif"/>
</dbReference>
<dbReference type="PANTHER" id="PTHR11276:SF28">
    <property type="entry name" value="DNA POLYMERASE LAMBDA"/>
    <property type="match status" value="1"/>
</dbReference>
<evidence type="ECO:0000256" key="1">
    <source>
        <dbReference type="ARBA" id="ARBA00022634"/>
    </source>
</evidence>
<keyword evidence="2" id="KW-0235">DNA replication</keyword>
<evidence type="ECO:0000313" key="4">
    <source>
        <dbReference type="EMBL" id="VAW83429.1"/>
    </source>
</evidence>
<proteinExistence type="predicted"/>
<dbReference type="GO" id="GO:0006281">
    <property type="term" value="P:DNA repair"/>
    <property type="evidence" value="ECO:0007669"/>
    <property type="project" value="InterPro"/>
</dbReference>
<keyword evidence="1" id="KW-0237">DNA synthesis</keyword>
<dbReference type="InterPro" id="IPR027421">
    <property type="entry name" value="DNA_pol_lamdba_lyase_dom_sf"/>
</dbReference>
<dbReference type="PANTHER" id="PTHR11276">
    <property type="entry name" value="DNA POLYMERASE TYPE-X FAMILY MEMBER"/>
    <property type="match status" value="1"/>
</dbReference>
<evidence type="ECO:0000259" key="3">
    <source>
        <dbReference type="SMART" id="SM00278"/>
    </source>
</evidence>
<dbReference type="Gene3D" id="1.10.150.20">
    <property type="entry name" value="5' to 3' exonuclease, C-terminal subdomain"/>
    <property type="match status" value="1"/>
</dbReference>
<dbReference type="Gene3D" id="1.10.150.110">
    <property type="entry name" value="DNA polymerase beta, N-terminal domain-like"/>
    <property type="match status" value="1"/>
</dbReference>
<feature type="domain" description="Helix-hairpin-helix DNA-binding motif class 1" evidence="3">
    <location>
        <begin position="94"/>
        <end position="113"/>
    </location>
</feature>
<dbReference type="AlphaFoldDB" id="A0A3B0ZAY9"/>
<dbReference type="Pfam" id="PF14716">
    <property type="entry name" value="HHH_8"/>
    <property type="match status" value="1"/>
</dbReference>
<name>A0A3B0ZAY9_9ZZZZ</name>
<protein>
    <recommendedName>
        <fullName evidence="3">Helix-hairpin-helix DNA-binding motif class 1 domain-containing protein</fullName>
    </recommendedName>
</protein>
<dbReference type="InterPro" id="IPR022312">
    <property type="entry name" value="DNA_pol_X"/>
</dbReference>
<sequence>MPVHNEDIAAVFDEIADLLEIEADNPFRIRAYRNGARTLRELGRDVRTLIERGEDITRLSGIGKNLADKIHEILDSGHCRTLDKLRRKLPADITELLKLPGLGPRRVHALFHELDIHNREQLERA</sequence>
<feature type="non-terminal residue" evidence="4">
    <location>
        <position position="125"/>
    </location>
</feature>
<dbReference type="EMBL" id="UOFM01000545">
    <property type="protein sequence ID" value="VAW83429.1"/>
    <property type="molecule type" value="Genomic_DNA"/>
</dbReference>
<dbReference type="InterPro" id="IPR010996">
    <property type="entry name" value="HHH_MUS81"/>
</dbReference>
<dbReference type="SMART" id="SM00278">
    <property type="entry name" value="HhH1"/>
    <property type="match status" value="2"/>
</dbReference>
<feature type="domain" description="Helix-hairpin-helix DNA-binding motif class 1" evidence="3">
    <location>
        <begin position="54"/>
        <end position="73"/>
    </location>
</feature>
<dbReference type="GO" id="GO:0003887">
    <property type="term" value="F:DNA-directed DNA polymerase activity"/>
    <property type="evidence" value="ECO:0007669"/>
    <property type="project" value="InterPro"/>
</dbReference>